<dbReference type="InterPro" id="IPR022929">
    <property type="entry name" value="Put_MntP"/>
</dbReference>
<dbReference type="InterPro" id="IPR003810">
    <property type="entry name" value="Mntp/YtaF"/>
</dbReference>
<evidence type="ECO:0000256" key="3">
    <source>
        <dbReference type="ARBA" id="ARBA00022692"/>
    </source>
</evidence>
<keyword evidence="2 8" id="KW-1003">Cell membrane</keyword>
<keyword evidence="5 8" id="KW-0406">Ion transport</keyword>
<comment type="function">
    <text evidence="8">Probably functions as a manganese efflux pump.</text>
</comment>
<keyword evidence="4 8" id="KW-1133">Transmembrane helix</keyword>
<evidence type="ECO:0000256" key="7">
    <source>
        <dbReference type="ARBA" id="ARBA00023211"/>
    </source>
</evidence>
<evidence type="ECO:0000256" key="8">
    <source>
        <dbReference type="HAMAP-Rule" id="MF_01521"/>
    </source>
</evidence>
<dbReference type="PANTHER" id="PTHR35529">
    <property type="entry name" value="MANGANESE EFFLUX PUMP MNTP-RELATED"/>
    <property type="match status" value="1"/>
</dbReference>
<evidence type="ECO:0000313" key="9">
    <source>
        <dbReference type="EMBL" id="PIZ96429.1"/>
    </source>
</evidence>
<feature type="transmembrane region" description="Helical" evidence="8">
    <location>
        <begin position="128"/>
        <end position="148"/>
    </location>
</feature>
<keyword evidence="3 8" id="KW-0812">Transmembrane</keyword>
<gene>
    <name evidence="8" type="primary">mntP</name>
    <name evidence="9" type="ORF">COX80_01270</name>
</gene>
<feature type="transmembrane region" description="Helical" evidence="8">
    <location>
        <begin position="99"/>
        <end position="122"/>
    </location>
</feature>
<organism evidence="9 10">
    <name type="scientific">Candidatus Magasanikbacteria bacterium CG_4_10_14_0_2_um_filter_33_14</name>
    <dbReference type="NCBI Taxonomy" id="1974636"/>
    <lineage>
        <taxon>Bacteria</taxon>
        <taxon>Candidatus Magasanikiibacteriota</taxon>
    </lineage>
</organism>
<feature type="transmembrane region" description="Helical" evidence="8">
    <location>
        <begin position="68"/>
        <end position="87"/>
    </location>
</feature>
<feature type="transmembrane region" description="Helical" evidence="8">
    <location>
        <begin position="6"/>
        <end position="24"/>
    </location>
</feature>
<dbReference type="Proteomes" id="UP000231453">
    <property type="component" value="Unassembled WGS sequence"/>
</dbReference>
<protein>
    <recommendedName>
        <fullName evidence="8">Putative manganese efflux pump MntP</fullName>
    </recommendedName>
</protein>
<reference evidence="10" key="1">
    <citation type="submission" date="2017-09" db="EMBL/GenBank/DDBJ databases">
        <title>Depth-based differentiation of microbial function through sediment-hosted aquifers and enrichment of novel symbionts in the deep terrestrial subsurface.</title>
        <authorList>
            <person name="Probst A.J."/>
            <person name="Ladd B."/>
            <person name="Jarett J.K."/>
            <person name="Geller-Mcgrath D.E."/>
            <person name="Sieber C.M.K."/>
            <person name="Emerson J.B."/>
            <person name="Anantharaman K."/>
            <person name="Thomas B.C."/>
            <person name="Malmstrom R."/>
            <person name="Stieglmeier M."/>
            <person name="Klingl A."/>
            <person name="Woyke T."/>
            <person name="Ryan C.M."/>
            <person name="Banfield J.F."/>
        </authorList>
    </citation>
    <scope>NUCLEOTIDE SEQUENCE [LARGE SCALE GENOMIC DNA]</scope>
</reference>
<evidence type="ECO:0000256" key="4">
    <source>
        <dbReference type="ARBA" id="ARBA00022989"/>
    </source>
</evidence>
<feature type="transmembrane region" description="Helical" evidence="8">
    <location>
        <begin position="31"/>
        <end position="56"/>
    </location>
</feature>
<comment type="similarity">
    <text evidence="8">Belongs to the MntP (TC 9.B.29) family.</text>
</comment>
<evidence type="ECO:0000256" key="2">
    <source>
        <dbReference type="ARBA" id="ARBA00022475"/>
    </source>
</evidence>
<evidence type="ECO:0000256" key="6">
    <source>
        <dbReference type="ARBA" id="ARBA00023136"/>
    </source>
</evidence>
<dbReference type="PANTHER" id="PTHR35529:SF1">
    <property type="entry name" value="MANGANESE EFFLUX PUMP MNTP-RELATED"/>
    <property type="match status" value="1"/>
</dbReference>
<name>A0A2M7VBJ2_9BACT</name>
<accession>A0A2M7VBJ2</accession>
<dbReference type="GO" id="GO:0005886">
    <property type="term" value="C:plasma membrane"/>
    <property type="evidence" value="ECO:0007669"/>
    <property type="project" value="UniProtKB-SubCell"/>
</dbReference>
<proteinExistence type="inferred from homology"/>
<comment type="caution">
    <text evidence="9">The sequence shown here is derived from an EMBL/GenBank/DDBJ whole genome shotgun (WGS) entry which is preliminary data.</text>
</comment>
<keyword evidence="1 8" id="KW-0813">Transport</keyword>
<evidence type="ECO:0000256" key="5">
    <source>
        <dbReference type="ARBA" id="ARBA00023065"/>
    </source>
</evidence>
<dbReference type="EMBL" id="PFPL01000022">
    <property type="protein sequence ID" value="PIZ96429.1"/>
    <property type="molecule type" value="Genomic_DNA"/>
</dbReference>
<keyword evidence="7 8" id="KW-0464">Manganese</keyword>
<keyword evidence="6 8" id="KW-0472">Membrane</keyword>
<feature type="transmembrane region" description="Helical" evidence="8">
    <location>
        <begin position="160"/>
        <end position="180"/>
    </location>
</feature>
<dbReference type="GO" id="GO:0005384">
    <property type="term" value="F:manganese ion transmembrane transporter activity"/>
    <property type="evidence" value="ECO:0007669"/>
    <property type="project" value="UniProtKB-UniRule"/>
</dbReference>
<sequence length="181" mass="20173">MFTIFLIALSLSIDSFITAGSLSLKHNKNFWLMSLWIASVFAFFQTLMPLLGFLLGKQFVIYVQEFDHWIAFILLLIVGGKFIFEALSSDDKKIKKLSWKVLATLGVATSIDALVVGLTFAFMEINLFLALVIIAVVTFIISILGCYLGKKLSHKFGSEIEILAGIVLIMIGAKILFTHLF</sequence>
<evidence type="ECO:0000313" key="10">
    <source>
        <dbReference type="Proteomes" id="UP000231453"/>
    </source>
</evidence>
<dbReference type="Pfam" id="PF02659">
    <property type="entry name" value="Mntp"/>
    <property type="match status" value="1"/>
</dbReference>
<dbReference type="HAMAP" id="MF_01521">
    <property type="entry name" value="MntP_pump"/>
    <property type="match status" value="1"/>
</dbReference>
<evidence type="ECO:0000256" key="1">
    <source>
        <dbReference type="ARBA" id="ARBA00022448"/>
    </source>
</evidence>
<dbReference type="AlphaFoldDB" id="A0A2M7VBJ2"/>
<comment type="subcellular location">
    <subcellularLocation>
        <location evidence="8">Cell membrane</location>
        <topology evidence="8">Multi-pass membrane protein</topology>
    </subcellularLocation>
</comment>